<dbReference type="PANTHER" id="PTHR24305:SF226">
    <property type="entry name" value="CYTOCHROME P450 MONOOXYGENASE"/>
    <property type="match status" value="1"/>
</dbReference>
<dbReference type="AlphaFoldDB" id="S3CHQ4"/>
<evidence type="ECO:0000313" key="7">
    <source>
        <dbReference type="EMBL" id="EPE24789.1"/>
    </source>
</evidence>
<dbReference type="InterPro" id="IPR036396">
    <property type="entry name" value="Cyt_P450_sf"/>
</dbReference>
<feature type="transmembrane region" description="Helical" evidence="6">
    <location>
        <begin position="117"/>
        <end position="139"/>
    </location>
</feature>
<organism evidence="7 8">
    <name type="scientific">Glarea lozoyensis (strain ATCC 20868 / MF5171)</name>
    <dbReference type="NCBI Taxonomy" id="1116229"/>
    <lineage>
        <taxon>Eukaryota</taxon>
        <taxon>Fungi</taxon>
        <taxon>Dikarya</taxon>
        <taxon>Ascomycota</taxon>
        <taxon>Pezizomycotina</taxon>
        <taxon>Leotiomycetes</taxon>
        <taxon>Helotiales</taxon>
        <taxon>Helotiaceae</taxon>
        <taxon>Glarea</taxon>
    </lineage>
</organism>
<dbReference type="GO" id="GO:0004497">
    <property type="term" value="F:monooxygenase activity"/>
    <property type="evidence" value="ECO:0007669"/>
    <property type="project" value="InterPro"/>
</dbReference>
<keyword evidence="6" id="KW-1133">Transmembrane helix</keyword>
<evidence type="ECO:0000256" key="1">
    <source>
        <dbReference type="ARBA" id="ARBA00001971"/>
    </source>
</evidence>
<dbReference type="PRINTS" id="PR00465">
    <property type="entry name" value="EP450IV"/>
</dbReference>
<keyword evidence="8" id="KW-1185">Reference proteome</keyword>
<evidence type="ECO:0000256" key="6">
    <source>
        <dbReference type="SAM" id="Phobius"/>
    </source>
</evidence>
<dbReference type="PANTHER" id="PTHR24305">
    <property type="entry name" value="CYTOCHROME P450"/>
    <property type="match status" value="1"/>
</dbReference>
<sequence length="348" mass="38982">MSPLCERLTTDIAGQLAFGQPLNTQVEATNRLFPRAMVSMNGLVNIFMSWPMVSRTWPLLRRLNKRNGLTFIKAIQDIVQRRMTIPQDGKHDFYSIAAGDGGLAADTLRNSELWAEAVFFLPAGGTTLSAALSAIFFYLSRDLNVYSRLATEIRTTFSSEDQIKSGAQLSGCKYLRATIDETLRVAPPFTGTLWREPYSDYNQPFVVDGKVIPRGTMVGVNPYCIMHNEEYFPEPFRFRPERWLESEQESIDEEKQRVTMRAAFAPFALGETGCLGKGMAYHEMSLVVAKTLWRFDFQKASGQLGKLGEGHPGQKGGRNRVEEYQLLDLAVADHDGPNLTFSPIGNGF</sequence>
<reference evidence="7 8" key="1">
    <citation type="journal article" date="2013" name="BMC Genomics">
        <title>Genomics-driven discovery of the pneumocandin biosynthetic gene cluster in the fungus Glarea lozoyensis.</title>
        <authorList>
            <person name="Chen L."/>
            <person name="Yue Q."/>
            <person name="Zhang X."/>
            <person name="Xiang M."/>
            <person name="Wang C."/>
            <person name="Li S."/>
            <person name="Che Y."/>
            <person name="Ortiz-Lopez F.J."/>
            <person name="Bills G.F."/>
            <person name="Liu X."/>
            <person name="An Z."/>
        </authorList>
    </citation>
    <scope>NUCLEOTIDE SEQUENCE [LARGE SCALE GENOMIC DNA]</scope>
    <source>
        <strain evidence="8">ATCC 20868 / MF5171</strain>
    </source>
</reference>
<evidence type="ECO:0000256" key="3">
    <source>
        <dbReference type="ARBA" id="ARBA00022723"/>
    </source>
</evidence>
<dbReference type="OMA" id="GKAMAYH"/>
<comment type="similarity">
    <text evidence="2">Belongs to the cytochrome P450 family.</text>
</comment>
<keyword evidence="6" id="KW-0812">Transmembrane</keyword>
<dbReference type="KEGG" id="glz:GLAREA_11370"/>
<evidence type="ECO:0000256" key="2">
    <source>
        <dbReference type="ARBA" id="ARBA00010617"/>
    </source>
</evidence>
<evidence type="ECO:0000256" key="4">
    <source>
        <dbReference type="ARBA" id="ARBA00023004"/>
    </source>
</evidence>
<dbReference type="GO" id="GO:0020037">
    <property type="term" value="F:heme binding"/>
    <property type="evidence" value="ECO:0007669"/>
    <property type="project" value="InterPro"/>
</dbReference>
<accession>S3CHQ4</accession>
<protein>
    <submittedName>
        <fullName evidence="7">Cytochrome P450</fullName>
    </submittedName>
</protein>
<dbReference type="InterPro" id="IPR050121">
    <property type="entry name" value="Cytochrome_P450_monoxygenase"/>
</dbReference>
<dbReference type="RefSeq" id="XP_008087704.1">
    <property type="nucleotide sequence ID" value="XM_008089513.1"/>
</dbReference>
<keyword evidence="6" id="KW-0472">Membrane</keyword>
<gene>
    <name evidence="7" type="ORF">GLAREA_11370</name>
</gene>
<dbReference type="Proteomes" id="UP000016922">
    <property type="component" value="Unassembled WGS sequence"/>
</dbReference>
<dbReference type="InterPro" id="IPR001128">
    <property type="entry name" value="Cyt_P450"/>
</dbReference>
<comment type="cofactor">
    <cofactor evidence="1 5">
        <name>heme</name>
        <dbReference type="ChEBI" id="CHEBI:30413"/>
    </cofactor>
</comment>
<dbReference type="Pfam" id="PF00067">
    <property type="entry name" value="p450"/>
    <property type="match status" value="1"/>
</dbReference>
<evidence type="ECO:0000313" key="8">
    <source>
        <dbReference type="Proteomes" id="UP000016922"/>
    </source>
</evidence>
<dbReference type="STRING" id="1116229.S3CHQ4"/>
<dbReference type="OrthoDB" id="1470350at2759"/>
<feature type="binding site" description="axial binding residue" evidence="5">
    <location>
        <position position="274"/>
    </location>
    <ligand>
        <name>heme</name>
        <dbReference type="ChEBI" id="CHEBI:30413"/>
    </ligand>
    <ligandPart>
        <name>Fe</name>
        <dbReference type="ChEBI" id="CHEBI:18248"/>
    </ligandPart>
</feature>
<keyword evidence="4 5" id="KW-0408">Iron</keyword>
<dbReference type="PRINTS" id="PR00385">
    <property type="entry name" value="P450"/>
</dbReference>
<dbReference type="EMBL" id="KE145372">
    <property type="protein sequence ID" value="EPE24789.1"/>
    <property type="molecule type" value="Genomic_DNA"/>
</dbReference>
<dbReference type="HOGENOM" id="CLU_001570_14_7_1"/>
<dbReference type="GO" id="GO:0005506">
    <property type="term" value="F:iron ion binding"/>
    <property type="evidence" value="ECO:0007669"/>
    <property type="project" value="InterPro"/>
</dbReference>
<keyword evidence="5" id="KW-0349">Heme</keyword>
<dbReference type="Gene3D" id="1.10.630.10">
    <property type="entry name" value="Cytochrome P450"/>
    <property type="match status" value="1"/>
</dbReference>
<evidence type="ECO:0000256" key="5">
    <source>
        <dbReference type="PIRSR" id="PIRSR602403-1"/>
    </source>
</evidence>
<name>S3CHQ4_GLAL2</name>
<dbReference type="GeneID" id="19470411"/>
<dbReference type="eggNOG" id="KOG0158">
    <property type="taxonomic scope" value="Eukaryota"/>
</dbReference>
<dbReference type="InterPro" id="IPR002403">
    <property type="entry name" value="Cyt_P450_E_grp-IV"/>
</dbReference>
<dbReference type="SUPFAM" id="SSF48264">
    <property type="entry name" value="Cytochrome P450"/>
    <property type="match status" value="1"/>
</dbReference>
<dbReference type="GO" id="GO:0016705">
    <property type="term" value="F:oxidoreductase activity, acting on paired donors, with incorporation or reduction of molecular oxygen"/>
    <property type="evidence" value="ECO:0007669"/>
    <property type="project" value="InterPro"/>
</dbReference>
<keyword evidence="3 5" id="KW-0479">Metal-binding</keyword>
<proteinExistence type="inferred from homology"/>